<gene>
    <name evidence="1" type="ORF">RSSM_04056</name>
</gene>
<organism evidence="1 2">
    <name type="scientific">Rhodopirellula sallentina SM41</name>
    <dbReference type="NCBI Taxonomy" id="1263870"/>
    <lineage>
        <taxon>Bacteria</taxon>
        <taxon>Pseudomonadati</taxon>
        <taxon>Planctomycetota</taxon>
        <taxon>Planctomycetia</taxon>
        <taxon>Pirellulales</taxon>
        <taxon>Pirellulaceae</taxon>
        <taxon>Rhodopirellula</taxon>
    </lineage>
</organism>
<reference evidence="1 2" key="1">
    <citation type="journal article" date="2013" name="Mar. Genomics">
        <title>Expression of sulfatases in Rhodopirellula baltica and the diversity of sulfatases in the genus Rhodopirellula.</title>
        <authorList>
            <person name="Wegner C.E."/>
            <person name="Richter-Heitmann T."/>
            <person name="Klindworth A."/>
            <person name="Klockow C."/>
            <person name="Richter M."/>
            <person name="Achstetter T."/>
            <person name="Glockner F.O."/>
            <person name="Harder J."/>
        </authorList>
    </citation>
    <scope>NUCLEOTIDE SEQUENCE [LARGE SCALE GENOMIC DNA]</scope>
    <source>
        <strain evidence="1 2">SM41</strain>
    </source>
</reference>
<evidence type="ECO:0000313" key="1">
    <source>
        <dbReference type="EMBL" id="EMI54461.1"/>
    </source>
</evidence>
<dbReference type="EMBL" id="ANOH01000275">
    <property type="protein sequence ID" value="EMI54461.1"/>
    <property type="molecule type" value="Genomic_DNA"/>
</dbReference>
<proteinExistence type="predicted"/>
<evidence type="ECO:0000313" key="2">
    <source>
        <dbReference type="Proteomes" id="UP000011885"/>
    </source>
</evidence>
<name>M5U9C8_9BACT</name>
<dbReference type="AlphaFoldDB" id="M5U9C8"/>
<protein>
    <submittedName>
        <fullName evidence="1">Uncharacterized protein</fullName>
    </submittedName>
</protein>
<keyword evidence="2" id="KW-1185">Reference proteome</keyword>
<accession>M5U9C8</accession>
<dbReference type="Proteomes" id="UP000011885">
    <property type="component" value="Unassembled WGS sequence"/>
</dbReference>
<comment type="caution">
    <text evidence="1">The sequence shown here is derived from an EMBL/GenBank/DDBJ whole genome shotgun (WGS) entry which is preliminary data.</text>
</comment>
<sequence>MNIMFGRWVEFEFDCLPLRSVGRLDVPIDASPAYEAFVLRLKAAVAKHGMHNSYYLHHAVCRYYLTNDPKNGRVEFAVEGVVLTGENDLKTKAVDLTITLGKETCPWLNEPAVEFLAESVKHAVATEFDRYIQAGDLTKTKERIDAMQEQIEKGEAFQAMYL</sequence>
<dbReference type="PATRIC" id="fig|1263870.3.peg.4295"/>